<dbReference type="Gene3D" id="2.40.50.120">
    <property type="match status" value="1"/>
</dbReference>
<evidence type="ECO:0008006" key="4">
    <source>
        <dbReference type="Google" id="ProtNLM"/>
    </source>
</evidence>
<keyword evidence="3" id="KW-1185">Reference proteome</keyword>
<protein>
    <recommendedName>
        <fullName evidence="4">Tissue inhibitor of metalloproteinase</fullName>
    </recommendedName>
</protein>
<reference evidence="2 3" key="1">
    <citation type="submission" date="2018-03" db="EMBL/GenBank/DDBJ databases">
        <title>Genomic Encyclopedia of Archaeal and Bacterial Type Strains, Phase II (KMG-II): from individual species to whole genera.</title>
        <authorList>
            <person name="Goeker M."/>
        </authorList>
    </citation>
    <scope>NUCLEOTIDE SEQUENCE [LARGE SCALE GENOMIC DNA]</scope>
    <source>
        <strain evidence="2 3">DSM 29057</strain>
    </source>
</reference>
<feature type="chain" id="PRO_5015105877" description="Tissue inhibitor of metalloproteinase" evidence="1">
    <location>
        <begin position="19"/>
        <end position="251"/>
    </location>
</feature>
<dbReference type="SUPFAM" id="SSF50242">
    <property type="entry name" value="TIMP-like"/>
    <property type="match status" value="1"/>
</dbReference>
<evidence type="ECO:0000313" key="2">
    <source>
        <dbReference type="EMBL" id="PSL31526.1"/>
    </source>
</evidence>
<sequence length="251" mass="28419">MKYLILLITLALAFDGNACSCLEPKFMEKYIQSDFVARITVTQTFPNQGSAPHYKSNIVIHQLFKGDPVKSLSIYGSSDGKRRSSCDVFFEIGTEMLVYARKADGGRYIFDSCSGYVILTSPRRNNQDRELEMLDFLKQRNIITTSKIRFGADLGERLAVFRGETLRKRFAIFEITFNGNLTVDSVKTITGFNPALDDKLIEILKQSRWVSDRIGLDANGDKVPPGSKLLFAFYYYPAEGKYPSFIGEYDV</sequence>
<dbReference type="EMBL" id="PYAS01000003">
    <property type="protein sequence ID" value="PSL31526.1"/>
    <property type="molecule type" value="Genomic_DNA"/>
</dbReference>
<organism evidence="2 3">
    <name type="scientific">Dyadobacter jiangsuensis</name>
    <dbReference type="NCBI Taxonomy" id="1591085"/>
    <lineage>
        <taxon>Bacteria</taxon>
        <taxon>Pseudomonadati</taxon>
        <taxon>Bacteroidota</taxon>
        <taxon>Cytophagia</taxon>
        <taxon>Cytophagales</taxon>
        <taxon>Spirosomataceae</taxon>
        <taxon>Dyadobacter</taxon>
    </lineage>
</organism>
<dbReference type="Proteomes" id="UP000241964">
    <property type="component" value="Unassembled WGS sequence"/>
</dbReference>
<dbReference type="InterPro" id="IPR008993">
    <property type="entry name" value="TIMP-like_OB-fold"/>
</dbReference>
<accession>A0A2P8GC28</accession>
<keyword evidence="1" id="KW-0732">Signal</keyword>
<evidence type="ECO:0000256" key="1">
    <source>
        <dbReference type="SAM" id="SignalP"/>
    </source>
</evidence>
<name>A0A2P8GC28_9BACT</name>
<evidence type="ECO:0000313" key="3">
    <source>
        <dbReference type="Proteomes" id="UP000241964"/>
    </source>
</evidence>
<comment type="caution">
    <text evidence="2">The sequence shown here is derived from an EMBL/GenBank/DDBJ whole genome shotgun (WGS) entry which is preliminary data.</text>
</comment>
<dbReference type="AlphaFoldDB" id="A0A2P8GC28"/>
<gene>
    <name evidence="2" type="ORF">CLV60_103392</name>
</gene>
<feature type="signal peptide" evidence="1">
    <location>
        <begin position="1"/>
        <end position="18"/>
    </location>
</feature>
<proteinExistence type="predicted"/>